<dbReference type="InterPro" id="IPR036638">
    <property type="entry name" value="HLH_DNA-bd_sf"/>
</dbReference>
<name>A0A6G1PQ11_CHAAH</name>
<evidence type="ECO:0000256" key="2">
    <source>
        <dbReference type="ARBA" id="ARBA00022491"/>
    </source>
</evidence>
<dbReference type="EMBL" id="CM015718">
    <property type="protein sequence ID" value="KAF3692308.1"/>
    <property type="molecule type" value="Genomic_DNA"/>
</dbReference>
<dbReference type="GO" id="GO:0046983">
    <property type="term" value="F:protein dimerization activity"/>
    <property type="evidence" value="ECO:0007669"/>
    <property type="project" value="InterPro"/>
</dbReference>
<dbReference type="PROSITE" id="PS50888">
    <property type="entry name" value="BHLH"/>
    <property type="match status" value="1"/>
</dbReference>
<dbReference type="GO" id="GO:0005634">
    <property type="term" value="C:nucleus"/>
    <property type="evidence" value="ECO:0007669"/>
    <property type="project" value="UniProtKB-SubCell"/>
</dbReference>
<dbReference type="EMBL" id="CM015718">
    <property type="protein sequence ID" value="KAF3692309.1"/>
    <property type="molecule type" value="Genomic_DNA"/>
</dbReference>
<dbReference type="InterPro" id="IPR050370">
    <property type="entry name" value="HES_HEY"/>
</dbReference>
<dbReference type="Gene3D" id="4.10.280.10">
    <property type="entry name" value="Helix-loop-helix DNA-binding domain"/>
    <property type="match status" value="1"/>
</dbReference>
<accession>A0A6G1PQ11</accession>
<dbReference type="AlphaFoldDB" id="A0A6G1PQ11"/>
<evidence type="ECO:0000256" key="1">
    <source>
        <dbReference type="ARBA" id="ARBA00004123"/>
    </source>
</evidence>
<evidence type="ECO:0000259" key="7">
    <source>
        <dbReference type="PROSITE" id="PS50888"/>
    </source>
</evidence>
<proteinExistence type="predicted"/>
<evidence type="ECO:0000256" key="3">
    <source>
        <dbReference type="ARBA" id="ARBA00023015"/>
    </source>
</evidence>
<evidence type="ECO:0000313" key="9">
    <source>
        <dbReference type="EMBL" id="KAF3692309.1"/>
    </source>
</evidence>
<dbReference type="Pfam" id="PF00010">
    <property type="entry name" value="HLH"/>
    <property type="match status" value="1"/>
</dbReference>
<evidence type="ECO:0000256" key="6">
    <source>
        <dbReference type="SAM" id="MobiDB-lite"/>
    </source>
</evidence>
<gene>
    <name evidence="8" type="ORF">EXN66_Car007984</name>
    <name evidence="9" type="ORF">EXN66_Car007985</name>
</gene>
<keyword evidence="10" id="KW-1185">Reference proteome</keyword>
<sequence>MGDFCLSESRLHLKRRPNPVGTWEVSPLRVTFSSDVSILTALTAAAHGFCTIMKVFQDVKDANVKSKSLKPLVERRRRERMNRSLDALKSVLLQRQEESPRRVEKAEILEHTVLFLQNSAKRDKTGAGGEGHKHSFQDGFSTCLHRAAQFLGPDGKDVGLGAALEASFAARLASSHSESTKACSSSSSSLPTKSPRAVLRMLIQKSGYRGCTAALNVVGCVRTCGATNRSLTTSHQPHNGASRANKQSPAQSHQVIQCLWRPWF</sequence>
<keyword evidence="2" id="KW-0678">Repressor</keyword>
<comment type="subcellular location">
    <subcellularLocation>
        <location evidence="1">Nucleus</location>
    </subcellularLocation>
</comment>
<dbReference type="SMART" id="SM00353">
    <property type="entry name" value="HLH"/>
    <property type="match status" value="1"/>
</dbReference>
<evidence type="ECO:0000256" key="5">
    <source>
        <dbReference type="ARBA" id="ARBA00023242"/>
    </source>
</evidence>
<reference evidence="9 10" key="1">
    <citation type="submission" date="2019-02" db="EMBL/GenBank/DDBJ databases">
        <title>Opniocepnalus argus genome.</title>
        <authorList>
            <person name="Zhou C."/>
            <person name="Xiao S."/>
        </authorList>
    </citation>
    <scope>NUCLEOTIDE SEQUENCE [LARGE SCALE GENOMIC DNA]</scope>
    <source>
        <strain evidence="9">OARG1902GOOAL</strain>
        <tissue evidence="9">Muscle</tissue>
    </source>
</reference>
<evidence type="ECO:0000313" key="8">
    <source>
        <dbReference type="EMBL" id="KAF3692308.1"/>
    </source>
</evidence>
<dbReference type="InterPro" id="IPR011598">
    <property type="entry name" value="bHLH_dom"/>
</dbReference>
<keyword evidence="3" id="KW-0805">Transcription regulation</keyword>
<keyword evidence="5" id="KW-0539">Nucleus</keyword>
<evidence type="ECO:0000313" key="10">
    <source>
        <dbReference type="Proteomes" id="UP000503349"/>
    </source>
</evidence>
<evidence type="ECO:0000256" key="4">
    <source>
        <dbReference type="ARBA" id="ARBA00023163"/>
    </source>
</evidence>
<protein>
    <submittedName>
        <fullName evidence="9">Transcription factor HES-7.1-A HES-related protein 1-A</fullName>
    </submittedName>
</protein>
<feature type="region of interest" description="Disordered" evidence="6">
    <location>
        <begin position="231"/>
        <end position="252"/>
    </location>
</feature>
<reference evidence="10" key="2">
    <citation type="submission" date="2019-02" db="EMBL/GenBank/DDBJ databases">
        <title>Opniocepnalus argus Var Kimnra genome.</title>
        <authorList>
            <person name="Zhou C."/>
            <person name="Xiao S."/>
        </authorList>
    </citation>
    <scope>NUCLEOTIDE SEQUENCE [LARGE SCALE GENOMIC DNA]</scope>
</reference>
<dbReference type="PANTHER" id="PTHR10985">
    <property type="entry name" value="BASIC HELIX-LOOP-HELIX TRANSCRIPTION FACTOR, HES-RELATED"/>
    <property type="match status" value="1"/>
</dbReference>
<dbReference type="Proteomes" id="UP000503349">
    <property type="component" value="Chromosome 7"/>
</dbReference>
<keyword evidence="4" id="KW-0804">Transcription</keyword>
<organism evidence="9 10">
    <name type="scientific">Channa argus</name>
    <name type="common">Northern snakehead</name>
    <name type="synonym">Ophicephalus argus</name>
    <dbReference type="NCBI Taxonomy" id="215402"/>
    <lineage>
        <taxon>Eukaryota</taxon>
        <taxon>Metazoa</taxon>
        <taxon>Chordata</taxon>
        <taxon>Craniata</taxon>
        <taxon>Vertebrata</taxon>
        <taxon>Euteleostomi</taxon>
        <taxon>Actinopterygii</taxon>
        <taxon>Neopterygii</taxon>
        <taxon>Teleostei</taxon>
        <taxon>Neoteleostei</taxon>
        <taxon>Acanthomorphata</taxon>
        <taxon>Anabantaria</taxon>
        <taxon>Anabantiformes</taxon>
        <taxon>Channoidei</taxon>
        <taxon>Channidae</taxon>
        <taxon>Channa</taxon>
    </lineage>
</organism>
<feature type="domain" description="BHLH" evidence="7">
    <location>
        <begin position="65"/>
        <end position="119"/>
    </location>
</feature>
<dbReference type="SUPFAM" id="SSF47459">
    <property type="entry name" value="HLH, helix-loop-helix DNA-binding domain"/>
    <property type="match status" value="1"/>
</dbReference>